<feature type="region of interest" description="Disordered" evidence="1">
    <location>
        <begin position="1"/>
        <end position="20"/>
    </location>
</feature>
<dbReference type="EMBL" id="CAEKKB010000004">
    <property type="protein sequence ID" value="CAB4309160.1"/>
    <property type="molecule type" value="Genomic_DNA"/>
</dbReference>
<evidence type="ECO:0000256" key="1">
    <source>
        <dbReference type="SAM" id="MobiDB-lite"/>
    </source>
</evidence>
<accession>A0A6J5X5R3</accession>
<feature type="compositionally biased region" description="Basic and acidic residues" evidence="1">
    <location>
        <begin position="51"/>
        <end position="77"/>
    </location>
</feature>
<feature type="region of interest" description="Disordered" evidence="1">
    <location>
        <begin position="40"/>
        <end position="77"/>
    </location>
</feature>
<name>A0A6J5X5R3_PRUAR</name>
<dbReference type="AlphaFoldDB" id="A0A6J5X5R3"/>
<keyword evidence="3" id="KW-1185">Reference proteome</keyword>
<evidence type="ECO:0000313" key="2">
    <source>
        <dbReference type="EMBL" id="CAB4309160.1"/>
    </source>
</evidence>
<reference evidence="3" key="1">
    <citation type="journal article" date="2020" name="Genome Biol.">
        <title>Gamete binning: chromosome-level and haplotype-resolved genome assembly enabled by high-throughput single-cell sequencing of gamete genomes.</title>
        <authorList>
            <person name="Campoy J.A."/>
            <person name="Sun H."/>
            <person name="Goel M."/>
            <person name="Jiao W.-B."/>
            <person name="Folz-Donahue K."/>
            <person name="Wang N."/>
            <person name="Rubio M."/>
            <person name="Liu C."/>
            <person name="Kukat C."/>
            <person name="Ruiz D."/>
            <person name="Huettel B."/>
            <person name="Schneeberger K."/>
        </authorList>
    </citation>
    <scope>NUCLEOTIDE SEQUENCE [LARGE SCALE GENOMIC DNA]</scope>
    <source>
        <strain evidence="3">cv. Rojo Pasion</strain>
    </source>
</reference>
<proteinExistence type="predicted"/>
<protein>
    <submittedName>
        <fullName evidence="2">Uncharacterized protein</fullName>
    </submittedName>
</protein>
<sequence length="77" mass="8408">MGGGLNIRAGTSERPHATKPKALRIWEDCCQGEKKLHPEVARSAKATGGDKVSEEMRETTCQERRIGRALADEKAST</sequence>
<organism evidence="2 3">
    <name type="scientific">Prunus armeniaca</name>
    <name type="common">Apricot</name>
    <name type="synonym">Armeniaca vulgaris</name>
    <dbReference type="NCBI Taxonomy" id="36596"/>
    <lineage>
        <taxon>Eukaryota</taxon>
        <taxon>Viridiplantae</taxon>
        <taxon>Streptophyta</taxon>
        <taxon>Embryophyta</taxon>
        <taxon>Tracheophyta</taxon>
        <taxon>Spermatophyta</taxon>
        <taxon>Magnoliopsida</taxon>
        <taxon>eudicotyledons</taxon>
        <taxon>Gunneridae</taxon>
        <taxon>Pentapetalae</taxon>
        <taxon>rosids</taxon>
        <taxon>fabids</taxon>
        <taxon>Rosales</taxon>
        <taxon>Rosaceae</taxon>
        <taxon>Amygdaloideae</taxon>
        <taxon>Amygdaleae</taxon>
        <taxon>Prunus</taxon>
    </lineage>
</organism>
<evidence type="ECO:0000313" key="3">
    <source>
        <dbReference type="Proteomes" id="UP000507245"/>
    </source>
</evidence>
<gene>
    <name evidence="2" type="ORF">ORAREDHAP_LOCUS30056</name>
</gene>
<dbReference type="Proteomes" id="UP000507245">
    <property type="component" value="Unassembled WGS sequence"/>
</dbReference>